<keyword evidence="4" id="KW-0762">Sugar transport</keyword>
<keyword evidence="7 9" id="KW-1133">Transmembrane helix</keyword>
<evidence type="ECO:0000256" key="3">
    <source>
        <dbReference type="ARBA" id="ARBA00022519"/>
    </source>
</evidence>
<evidence type="ECO:0000256" key="7">
    <source>
        <dbReference type="ARBA" id="ARBA00022989"/>
    </source>
</evidence>
<evidence type="ECO:0000256" key="2">
    <source>
        <dbReference type="ARBA" id="ARBA00022475"/>
    </source>
</evidence>
<dbReference type="EMBL" id="QGDT01000013">
    <property type="protein sequence ID" value="PWJ55557.1"/>
    <property type="molecule type" value="Genomic_DNA"/>
</dbReference>
<gene>
    <name evidence="10" type="ORF">CLV98_11333</name>
</gene>
<dbReference type="OrthoDB" id="9790043at2"/>
<feature type="transmembrane region" description="Helical" evidence="9">
    <location>
        <begin position="281"/>
        <end position="300"/>
    </location>
</feature>
<feature type="transmembrane region" description="Helical" evidence="9">
    <location>
        <begin position="35"/>
        <end position="57"/>
    </location>
</feature>
<dbReference type="AlphaFoldDB" id="A0A316AZ93"/>
<keyword evidence="2" id="KW-1003">Cell membrane</keyword>
<name>A0A316AZ93_9BACT</name>
<feature type="transmembrane region" description="Helical" evidence="9">
    <location>
        <begin position="69"/>
        <end position="89"/>
    </location>
</feature>
<keyword evidence="3" id="KW-0997">Cell inner membrane</keyword>
<organism evidence="10 11">
    <name type="scientific">Dyadobacter jejuensis</name>
    <dbReference type="NCBI Taxonomy" id="1082580"/>
    <lineage>
        <taxon>Bacteria</taxon>
        <taxon>Pseudomonadati</taxon>
        <taxon>Bacteroidota</taxon>
        <taxon>Cytophagia</taxon>
        <taxon>Cytophagales</taxon>
        <taxon>Spirosomataceae</taxon>
        <taxon>Dyadobacter</taxon>
    </lineage>
</organism>
<evidence type="ECO:0000256" key="6">
    <source>
        <dbReference type="ARBA" id="ARBA00022847"/>
    </source>
</evidence>
<feature type="transmembrane region" description="Helical" evidence="9">
    <location>
        <begin position="211"/>
        <end position="231"/>
    </location>
</feature>
<evidence type="ECO:0000256" key="1">
    <source>
        <dbReference type="ARBA" id="ARBA00022448"/>
    </source>
</evidence>
<keyword evidence="8 9" id="KW-0472">Membrane</keyword>
<dbReference type="GO" id="GO:0015153">
    <property type="term" value="F:rhamnose transmembrane transporter activity"/>
    <property type="evidence" value="ECO:0007669"/>
    <property type="project" value="InterPro"/>
</dbReference>
<feature type="transmembrane region" description="Helical" evidence="9">
    <location>
        <begin position="130"/>
        <end position="150"/>
    </location>
</feature>
<evidence type="ECO:0000313" key="11">
    <source>
        <dbReference type="Proteomes" id="UP000245880"/>
    </source>
</evidence>
<feature type="transmembrane region" description="Helical" evidence="9">
    <location>
        <begin position="312"/>
        <end position="332"/>
    </location>
</feature>
<feature type="transmembrane region" description="Helical" evidence="9">
    <location>
        <begin position="95"/>
        <end position="118"/>
    </location>
</feature>
<dbReference type="Pfam" id="PF06379">
    <property type="entry name" value="RhaT"/>
    <property type="match status" value="1"/>
</dbReference>
<keyword evidence="6" id="KW-0769">Symport</keyword>
<accession>A0A316AZ93</accession>
<proteinExistence type="predicted"/>
<dbReference type="RefSeq" id="WP_109676997.1">
    <property type="nucleotide sequence ID" value="NZ_QGDT01000013.1"/>
</dbReference>
<sequence length="336" mass="35229">MDFALLPLALVLFASIFQGSFGIGMKFMAPLAWEAWWLVHATVAMVILPLVWALLVVPDLFGIIAQAPSSALLLGMLFGFLWGIGGIMFGKSIPFIGISLTYGIVMGSCSAVGSLIPFFQLENASSLPAFPYVMAGVLIMLIGVAITAYAGIQKDKIMNQGKPGGGNLQLGLLIALISGVLSALLNVGFVQAQPVGQLAEAAGVLTRNSSLAVWVVVLVGAYIMNAGYALFLLFRNNSWGSFGLKGTGKAYAWSVGAGVLWFGALGVYGQGATLMGSMGPVIGWPILLGVSLVVSNIWAYFNKEWLGAVKPFAWLVVGLMVLISATIILGYANGVS</sequence>
<evidence type="ECO:0000256" key="4">
    <source>
        <dbReference type="ARBA" id="ARBA00022597"/>
    </source>
</evidence>
<keyword evidence="1" id="KW-0813">Transport</keyword>
<evidence type="ECO:0000313" key="10">
    <source>
        <dbReference type="EMBL" id="PWJ55557.1"/>
    </source>
</evidence>
<dbReference type="GO" id="GO:0015293">
    <property type="term" value="F:symporter activity"/>
    <property type="evidence" value="ECO:0007669"/>
    <property type="project" value="UniProtKB-KW"/>
</dbReference>
<reference evidence="10 11" key="1">
    <citation type="submission" date="2018-03" db="EMBL/GenBank/DDBJ databases">
        <title>Genomic Encyclopedia of Archaeal and Bacterial Type Strains, Phase II (KMG-II): from individual species to whole genera.</title>
        <authorList>
            <person name="Goeker M."/>
        </authorList>
    </citation>
    <scope>NUCLEOTIDE SEQUENCE [LARGE SCALE GENOMIC DNA]</scope>
    <source>
        <strain evidence="10 11">DSM 100346</strain>
    </source>
</reference>
<protein>
    <submittedName>
        <fullName evidence="10">L-rhamnose-H+ transport protein</fullName>
    </submittedName>
</protein>
<evidence type="ECO:0000256" key="9">
    <source>
        <dbReference type="SAM" id="Phobius"/>
    </source>
</evidence>
<keyword evidence="11" id="KW-1185">Reference proteome</keyword>
<evidence type="ECO:0000256" key="5">
    <source>
        <dbReference type="ARBA" id="ARBA00022692"/>
    </source>
</evidence>
<comment type="caution">
    <text evidence="10">The sequence shown here is derived from an EMBL/GenBank/DDBJ whole genome shotgun (WGS) entry which is preliminary data.</text>
</comment>
<feature type="transmembrane region" description="Helical" evidence="9">
    <location>
        <begin position="170"/>
        <end position="190"/>
    </location>
</feature>
<keyword evidence="5 9" id="KW-0812">Transmembrane</keyword>
<dbReference type="Proteomes" id="UP000245880">
    <property type="component" value="Unassembled WGS sequence"/>
</dbReference>
<evidence type="ECO:0000256" key="8">
    <source>
        <dbReference type="ARBA" id="ARBA00023136"/>
    </source>
</evidence>
<dbReference type="GO" id="GO:0016020">
    <property type="term" value="C:membrane"/>
    <property type="evidence" value="ECO:0007669"/>
    <property type="project" value="InterPro"/>
</dbReference>
<feature type="transmembrane region" description="Helical" evidence="9">
    <location>
        <begin position="251"/>
        <end position="269"/>
    </location>
</feature>
<dbReference type="InterPro" id="IPR004673">
    <property type="entry name" value="L-rhamnose-proton_sym_RhaT"/>
</dbReference>